<comment type="subcellular location">
    <subcellularLocation>
        <location evidence="1 13">Cytoplasm</location>
    </subcellularLocation>
</comment>
<dbReference type="PANTHER" id="PTHR11538">
    <property type="entry name" value="PHENYLALANYL-TRNA SYNTHETASE"/>
    <property type="match status" value="1"/>
</dbReference>
<dbReference type="InterPro" id="IPR022911">
    <property type="entry name" value="Phe_tRNA_ligase_alpha1_bac"/>
</dbReference>
<evidence type="ECO:0000313" key="16">
    <source>
        <dbReference type="Proteomes" id="UP000005317"/>
    </source>
</evidence>
<dbReference type="EMBL" id="JH651384">
    <property type="protein sequence ID" value="EIJ33498.1"/>
    <property type="molecule type" value="Genomic_DNA"/>
</dbReference>
<evidence type="ECO:0000313" key="15">
    <source>
        <dbReference type="EMBL" id="EIJ33498.1"/>
    </source>
</evidence>
<reference evidence="16" key="1">
    <citation type="journal article" date="2011" name="Stand. Genomic Sci.">
        <title>Genome sequence of the filamentous, gliding Thiothrix nivea neotype strain (JP2(T)).</title>
        <authorList>
            <person name="Lapidus A."/>
            <person name="Nolan M."/>
            <person name="Lucas S."/>
            <person name="Glavina Del Rio T."/>
            <person name="Tice H."/>
            <person name="Cheng J.F."/>
            <person name="Tapia R."/>
            <person name="Han C."/>
            <person name="Goodwin L."/>
            <person name="Pitluck S."/>
            <person name="Liolios K."/>
            <person name="Pagani I."/>
            <person name="Ivanova N."/>
            <person name="Huntemann M."/>
            <person name="Mavromatis K."/>
            <person name="Mikhailova N."/>
            <person name="Pati A."/>
            <person name="Chen A."/>
            <person name="Palaniappan K."/>
            <person name="Land M."/>
            <person name="Brambilla E.M."/>
            <person name="Rohde M."/>
            <person name="Abt B."/>
            <person name="Verbarg S."/>
            <person name="Goker M."/>
            <person name="Bristow J."/>
            <person name="Eisen J.A."/>
            <person name="Markowitz V."/>
            <person name="Hugenholtz P."/>
            <person name="Kyrpides N.C."/>
            <person name="Klenk H.P."/>
            <person name="Woyke T."/>
        </authorList>
    </citation>
    <scope>NUCLEOTIDE SEQUENCE [LARGE SCALE GENOMIC DNA]</scope>
    <source>
        <strain evidence="16">ATCC 35100 / DSM 5205 / JP2</strain>
    </source>
</reference>
<evidence type="ECO:0000256" key="2">
    <source>
        <dbReference type="ARBA" id="ARBA00010207"/>
    </source>
</evidence>
<evidence type="ECO:0000256" key="9">
    <source>
        <dbReference type="ARBA" id="ARBA00022842"/>
    </source>
</evidence>
<evidence type="ECO:0000256" key="1">
    <source>
        <dbReference type="ARBA" id="ARBA00004496"/>
    </source>
</evidence>
<feature type="binding site" evidence="13">
    <location>
        <position position="271"/>
    </location>
    <ligand>
        <name>Mg(2+)</name>
        <dbReference type="ChEBI" id="CHEBI:18420"/>
        <note>shared with beta subunit</note>
    </ligand>
</feature>
<evidence type="ECO:0000256" key="5">
    <source>
        <dbReference type="ARBA" id="ARBA00022598"/>
    </source>
</evidence>
<evidence type="ECO:0000256" key="8">
    <source>
        <dbReference type="ARBA" id="ARBA00022840"/>
    </source>
</evidence>
<keyword evidence="9 13" id="KW-0460">Magnesium</keyword>
<dbReference type="HAMAP" id="MF_00281">
    <property type="entry name" value="Phe_tRNA_synth_alpha1"/>
    <property type="match status" value="1"/>
</dbReference>
<dbReference type="Pfam" id="PF02912">
    <property type="entry name" value="Phe_tRNA-synt_N"/>
    <property type="match status" value="1"/>
</dbReference>
<evidence type="ECO:0000256" key="10">
    <source>
        <dbReference type="ARBA" id="ARBA00022917"/>
    </source>
</evidence>
<keyword evidence="16" id="KW-1185">Reference proteome</keyword>
<evidence type="ECO:0000259" key="14">
    <source>
        <dbReference type="PROSITE" id="PS50862"/>
    </source>
</evidence>
<protein>
    <recommendedName>
        <fullName evidence="13">Phenylalanine--tRNA ligase alpha subunit</fullName>
        <ecNumber evidence="13">6.1.1.20</ecNumber>
    </recommendedName>
    <alternativeName>
        <fullName evidence="13">Phenylalanyl-tRNA synthetase alpha subunit</fullName>
        <shortName evidence="13">PheRS</shortName>
    </alternativeName>
</protein>
<dbReference type="PANTHER" id="PTHR11538:SF41">
    <property type="entry name" value="PHENYLALANINE--TRNA LIGASE, MITOCHONDRIAL"/>
    <property type="match status" value="1"/>
</dbReference>
<dbReference type="GO" id="GO:0000049">
    <property type="term" value="F:tRNA binding"/>
    <property type="evidence" value="ECO:0007669"/>
    <property type="project" value="InterPro"/>
</dbReference>
<dbReference type="AlphaFoldDB" id="A0A656H9Z9"/>
<proteinExistence type="inferred from homology"/>
<keyword evidence="11 13" id="KW-0030">Aminoacyl-tRNA synthetase</keyword>
<dbReference type="GO" id="GO:0004826">
    <property type="term" value="F:phenylalanine-tRNA ligase activity"/>
    <property type="evidence" value="ECO:0007669"/>
    <property type="project" value="UniProtKB-UniRule"/>
</dbReference>
<accession>A0A656H9Z9</accession>
<dbReference type="GO" id="GO:0000287">
    <property type="term" value="F:magnesium ion binding"/>
    <property type="evidence" value="ECO:0007669"/>
    <property type="project" value="UniProtKB-UniRule"/>
</dbReference>
<evidence type="ECO:0000256" key="7">
    <source>
        <dbReference type="ARBA" id="ARBA00022741"/>
    </source>
</evidence>
<keyword evidence="5 13" id="KW-0436">Ligase</keyword>
<evidence type="ECO:0000256" key="13">
    <source>
        <dbReference type="HAMAP-Rule" id="MF_00281"/>
    </source>
</evidence>
<evidence type="ECO:0000256" key="3">
    <source>
        <dbReference type="ARBA" id="ARBA00011209"/>
    </source>
</evidence>
<keyword evidence="6 13" id="KW-0479">Metal-binding</keyword>
<comment type="similarity">
    <text evidence="2 13">Belongs to the class-II aminoacyl-tRNA synthetase family. Phe-tRNA synthetase alpha subunit type 1 subfamily.</text>
</comment>
<dbReference type="InterPro" id="IPR004188">
    <property type="entry name" value="Phe-tRNA_ligase_II_N"/>
</dbReference>
<sequence>MPLPAFCFFITTPKKEIVVQSLLELMGHAHEQISQAASLAALDQVRVQYLGKSGLLTEQLKQLGKLPHEERKAAGAEINNAKQVLTVAIEDRKQSLQAEALNARLQAEKVDVTLPGRRMDTGSLHPVTLTIQRISGIFAQLGFSLAEGPEIEDDFHNFTALNIPESHPARAMHDTFYMESGLLLRTHTSSVQIRHMEHNPPPLRIIAPGRVYRCDSDMTHSPMFHQVEGLMVDEDVTFADLKGILEAFFKAFFEVDELPTRFRATFFPFTEPSAETDIQCVHCGGDGCRVCKGTGWLEVMGCGMVHPNVLKNVGIDSEKYTGFAFGFGVERLAMLRYQINDLRVMFDNDVRFLKQFN</sequence>
<dbReference type="InterPro" id="IPR004529">
    <property type="entry name" value="Phe-tRNA-synth_IIc_asu"/>
</dbReference>
<dbReference type="SUPFAM" id="SSF46589">
    <property type="entry name" value="tRNA-binding arm"/>
    <property type="match status" value="1"/>
</dbReference>
<comment type="catalytic activity">
    <reaction evidence="12 13">
        <text>tRNA(Phe) + L-phenylalanine + ATP = L-phenylalanyl-tRNA(Phe) + AMP + diphosphate + H(+)</text>
        <dbReference type="Rhea" id="RHEA:19413"/>
        <dbReference type="Rhea" id="RHEA-COMP:9668"/>
        <dbReference type="Rhea" id="RHEA-COMP:9699"/>
        <dbReference type="ChEBI" id="CHEBI:15378"/>
        <dbReference type="ChEBI" id="CHEBI:30616"/>
        <dbReference type="ChEBI" id="CHEBI:33019"/>
        <dbReference type="ChEBI" id="CHEBI:58095"/>
        <dbReference type="ChEBI" id="CHEBI:78442"/>
        <dbReference type="ChEBI" id="CHEBI:78531"/>
        <dbReference type="ChEBI" id="CHEBI:456215"/>
        <dbReference type="EC" id="6.1.1.20"/>
    </reaction>
</comment>
<keyword evidence="10 13" id="KW-0648">Protein biosynthesis</keyword>
<organism evidence="15 16">
    <name type="scientific">Thiothrix nivea (strain ATCC 35100 / DSM 5205 / JP2)</name>
    <dbReference type="NCBI Taxonomy" id="870187"/>
    <lineage>
        <taxon>Bacteria</taxon>
        <taxon>Pseudomonadati</taxon>
        <taxon>Pseudomonadota</taxon>
        <taxon>Gammaproteobacteria</taxon>
        <taxon>Thiotrichales</taxon>
        <taxon>Thiotrichaceae</taxon>
        <taxon>Thiothrix</taxon>
    </lineage>
</organism>
<comment type="cofactor">
    <cofactor evidence="13">
        <name>Mg(2+)</name>
        <dbReference type="ChEBI" id="CHEBI:18420"/>
    </cofactor>
    <text evidence="13">Binds 2 magnesium ions per tetramer.</text>
</comment>
<dbReference type="NCBIfam" id="TIGR00468">
    <property type="entry name" value="pheS"/>
    <property type="match status" value="1"/>
</dbReference>
<dbReference type="GO" id="GO:0005524">
    <property type="term" value="F:ATP binding"/>
    <property type="evidence" value="ECO:0007669"/>
    <property type="project" value="UniProtKB-UniRule"/>
</dbReference>
<dbReference type="CDD" id="cd00496">
    <property type="entry name" value="PheRS_alpha_core"/>
    <property type="match status" value="1"/>
</dbReference>
<dbReference type="InterPro" id="IPR045864">
    <property type="entry name" value="aa-tRNA-synth_II/BPL/LPL"/>
</dbReference>
<name>A0A656H9Z9_THINJ</name>
<evidence type="ECO:0000256" key="4">
    <source>
        <dbReference type="ARBA" id="ARBA00022490"/>
    </source>
</evidence>
<dbReference type="InterPro" id="IPR010978">
    <property type="entry name" value="tRNA-bd_arm"/>
</dbReference>
<dbReference type="Proteomes" id="UP000005317">
    <property type="component" value="Unassembled WGS sequence"/>
</dbReference>
<dbReference type="GO" id="GO:0005737">
    <property type="term" value="C:cytoplasm"/>
    <property type="evidence" value="ECO:0007669"/>
    <property type="project" value="UniProtKB-SubCell"/>
</dbReference>
<feature type="domain" description="Aminoacyl-transfer RNA synthetases class-II family profile" evidence="14">
    <location>
        <begin position="137"/>
        <end position="355"/>
    </location>
</feature>
<gene>
    <name evidence="13" type="primary">pheS</name>
    <name evidence="15" type="ORF">Thini_0870</name>
</gene>
<evidence type="ECO:0000256" key="11">
    <source>
        <dbReference type="ARBA" id="ARBA00023146"/>
    </source>
</evidence>
<keyword evidence="4 13" id="KW-0963">Cytoplasm</keyword>
<evidence type="ECO:0000256" key="6">
    <source>
        <dbReference type="ARBA" id="ARBA00022723"/>
    </source>
</evidence>
<dbReference type="SUPFAM" id="SSF55681">
    <property type="entry name" value="Class II aaRS and biotin synthetases"/>
    <property type="match status" value="1"/>
</dbReference>
<dbReference type="PROSITE" id="PS50862">
    <property type="entry name" value="AA_TRNA_LIGASE_II"/>
    <property type="match status" value="1"/>
</dbReference>
<dbReference type="Pfam" id="PF01409">
    <property type="entry name" value="tRNA-synt_2d"/>
    <property type="match status" value="1"/>
</dbReference>
<dbReference type="InterPro" id="IPR002319">
    <property type="entry name" value="Phenylalanyl-tRNA_Synthase"/>
</dbReference>
<dbReference type="GO" id="GO:0006432">
    <property type="term" value="P:phenylalanyl-tRNA aminoacylation"/>
    <property type="evidence" value="ECO:0007669"/>
    <property type="project" value="UniProtKB-UniRule"/>
</dbReference>
<keyword evidence="8 13" id="KW-0067">ATP-binding</keyword>
<dbReference type="Gene3D" id="3.30.930.10">
    <property type="entry name" value="Bira Bifunctional Protein, Domain 2"/>
    <property type="match status" value="1"/>
</dbReference>
<evidence type="ECO:0000256" key="12">
    <source>
        <dbReference type="ARBA" id="ARBA00049255"/>
    </source>
</evidence>
<dbReference type="InterPro" id="IPR006195">
    <property type="entry name" value="aa-tRNA-synth_II"/>
</dbReference>
<dbReference type="FunFam" id="3.30.930.10:FF:000003">
    <property type="entry name" value="Phenylalanine--tRNA ligase alpha subunit"/>
    <property type="match status" value="1"/>
</dbReference>
<comment type="subunit">
    <text evidence="3 13">Tetramer of two alpha and two beta subunits.</text>
</comment>
<dbReference type="EC" id="6.1.1.20" evidence="13"/>
<keyword evidence="7 13" id="KW-0547">Nucleotide-binding</keyword>